<organism evidence="2 3">
    <name type="scientific">Oryzisolibacter propanilivorax</name>
    <dbReference type="NCBI Taxonomy" id="1527607"/>
    <lineage>
        <taxon>Bacteria</taxon>
        <taxon>Pseudomonadati</taxon>
        <taxon>Pseudomonadota</taxon>
        <taxon>Betaproteobacteria</taxon>
        <taxon>Burkholderiales</taxon>
        <taxon>Comamonadaceae</taxon>
        <taxon>Oryzisolibacter</taxon>
    </lineage>
</organism>
<dbReference type="RefSeq" id="WP_091567852.1">
    <property type="nucleotide sequence ID" value="NZ_FNHP01000003.1"/>
</dbReference>
<gene>
    <name evidence="2" type="ORF">SAMN05428957_103114</name>
</gene>
<accession>A0A1G9RAA1</accession>
<dbReference type="Proteomes" id="UP000198552">
    <property type="component" value="Unassembled WGS sequence"/>
</dbReference>
<feature type="transmembrane region" description="Helical" evidence="1">
    <location>
        <begin position="73"/>
        <end position="93"/>
    </location>
</feature>
<proteinExistence type="predicted"/>
<dbReference type="Pfam" id="PF10993">
    <property type="entry name" value="DUF2818"/>
    <property type="match status" value="1"/>
</dbReference>
<protein>
    <recommendedName>
        <fullName evidence="4">DUF2818 domain-containing protein</fullName>
    </recommendedName>
</protein>
<dbReference type="AlphaFoldDB" id="A0A1G9RAA1"/>
<sequence length="111" mass="12340">MTQNAAIWLVILAAFAAANLPFLNDRWLVVGPVARSAKPFGVRLLELILLYFLVGALALLIEKRAGQIAPQGWEFYAVTAALFITLAFPGFVYRYLVRRKGTRVAEEDEDA</sequence>
<keyword evidence="1" id="KW-1133">Transmembrane helix</keyword>
<keyword evidence="1" id="KW-0812">Transmembrane</keyword>
<evidence type="ECO:0008006" key="4">
    <source>
        <dbReference type="Google" id="ProtNLM"/>
    </source>
</evidence>
<feature type="transmembrane region" description="Helical" evidence="1">
    <location>
        <begin position="6"/>
        <end position="23"/>
    </location>
</feature>
<evidence type="ECO:0000313" key="3">
    <source>
        <dbReference type="Proteomes" id="UP000198552"/>
    </source>
</evidence>
<evidence type="ECO:0000313" key="2">
    <source>
        <dbReference type="EMBL" id="SDM19777.1"/>
    </source>
</evidence>
<reference evidence="3" key="1">
    <citation type="submission" date="2016-10" db="EMBL/GenBank/DDBJ databases">
        <authorList>
            <person name="Varghese N."/>
            <person name="Submissions S."/>
        </authorList>
    </citation>
    <scope>NUCLEOTIDE SEQUENCE [LARGE SCALE GENOMIC DNA]</scope>
    <source>
        <strain evidence="3">EPL6</strain>
    </source>
</reference>
<name>A0A1G9RAA1_9BURK</name>
<dbReference type="OrthoDB" id="5785537at2"/>
<evidence type="ECO:0000256" key="1">
    <source>
        <dbReference type="SAM" id="Phobius"/>
    </source>
</evidence>
<keyword evidence="1" id="KW-0472">Membrane</keyword>
<dbReference type="EMBL" id="FNHP01000003">
    <property type="protein sequence ID" value="SDM19777.1"/>
    <property type="molecule type" value="Genomic_DNA"/>
</dbReference>
<keyword evidence="3" id="KW-1185">Reference proteome</keyword>
<dbReference type="STRING" id="1527607.SAMN05428957_103114"/>
<feature type="transmembrane region" description="Helical" evidence="1">
    <location>
        <begin position="44"/>
        <end position="61"/>
    </location>
</feature>
<dbReference type="InterPro" id="IPR016768">
    <property type="entry name" value="UCP019883"/>
</dbReference>
<dbReference type="PIRSF" id="PIRSF019883">
    <property type="entry name" value="UCP019883"/>
    <property type="match status" value="1"/>
</dbReference>